<proteinExistence type="predicted"/>
<dbReference type="RefSeq" id="WP_190998919.1">
    <property type="nucleotide sequence ID" value="NZ_JACXSI010000034.1"/>
</dbReference>
<evidence type="ECO:0000313" key="2">
    <source>
        <dbReference type="Proteomes" id="UP000602076"/>
    </source>
</evidence>
<evidence type="ECO:0000313" key="1">
    <source>
        <dbReference type="EMBL" id="MBD3109384.1"/>
    </source>
</evidence>
<dbReference type="Proteomes" id="UP000602076">
    <property type="component" value="Unassembled WGS sequence"/>
</dbReference>
<gene>
    <name evidence="1" type="ORF">IEO70_13635</name>
</gene>
<accession>A0A927CYE0</accession>
<reference evidence="1" key="1">
    <citation type="submission" date="2020-09" db="EMBL/GenBank/DDBJ databases">
        <title>Bacillus faecalis sp. nov., a moderately halophilic bacterium isolated from cow faeces.</title>
        <authorList>
            <person name="Jiang L."/>
            <person name="Lee J."/>
        </authorList>
    </citation>
    <scope>NUCLEOTIDE SEQUENCE</scope>
    <source>
        <strain evidence="1">AGMB 02131</strain>
    </source>
</reference>
<dbReference type="InterPro" id="IPR025619">
    <property type="entry name" value="YlzJ"/>
</dbReference>
<protein>
    <submittedName>
        <fullName evidence="1">YlzJ-like family protein</fullName>
    </submittedName>
</protein>
<dbReference type="AlphaFoldDB" id="A0A927CYE0"/>
<name>A0A927CYE0_9BACI</name>
<dbReference type="Pfam" id="PF14035">
    <property type="entry name" value="YlzJ"/>
    <property type="match status" value="1"/>
</dbReference>
<sequence length="75" mass="8757">MILYTIVPHEIIYESEQEFKASQENVYYNGVLVTVERLAVNRYQIVSILSTDPKDYLREELQPGKMIEIPLIRGV</sequence>
<keyword evidence="2" id="KW-1185">Reference proteome</keyword>
<comment type="caution">
    <text evidence="1">The sequence shown here is derived from an EMBL/GenBank/DDBJ whole genome shotgun (WGS) entry which is preliminary data.</text>
</comment>
<organism evidence="1 2">
    <name type="scientific">Peribacillus faecalis</name>
    <dbReference type="NCBI Taxonomy" id="2772559"/>
    <lineage>
        <taxon>Bacteria</taxon>
        <taxon>Bacillati</taxon>
        <taxon>Bacillota</taxon>
        <taxon>Bacilli</taxon>
        <taxon>Bacillales</taxon>
        <taxon>Bacillaceae</taxon>
        <taxon>Peribacillus</taxon>
    </lineage>
</organism>
<dbReference type="EMBL" id="JACXSI010000034">
    <property type="protein sequence ID" value="MBD3109384.1"/>
    <property type="molecule type" value="Genomic_DNA"/>
</dbReference>